<reference evidence="3" key="1">
    <citation type="journal article" date="2018" name="Front. Microbiol.">
        <title>Genome-Based Analysis Reveals the Taxonomy and Diversity of the Family Idiomarinaceae.</title>
        <authorList>
            <person name="Liu Y."/>
            <person name="Lai Q."/>
            <person name="Shao Z."/>
        </authorList>
    </citation>
    <scope>NUCLEOTIDE SEQUENCE [LARGE SCALE GENOMIC DNA]</scope>
    <source>
        <strain evidence="3">SW15</strain>
    </source>
</reference>
<protein>
    <submittedName>
        <fullName evidence="2">Uncharacterized protein</fullName>
    </submittedName>
</protein>
<sequence>MALQLLVLTFLKEKLTKGIVKPMSKFVHLSYWVVILVLSALLWRAHNDTVAEPNTSLVNGDEQASATASQPAKRSPGNEVTNENLGTTSKLSEQQPSATTPVPQDDIRQVATVVRPATEDEATARMMAQLQRAQSYPERLQREGVDQDWNYQVSSDVERIFSEVTGLSEDYLGEVNCRMSLCEVQVSANTTAPIDTMMRLQKALIEMPWYTEDYSTIFDATDKNGYYRIYLERESP</sequence>
<proteinExistence type="predicted"/>
<evidence type="ECO:0000313" key="2">
    <source>
        <dbReference type="EMBL" id="RUO48768.1"/>
    </source>
</evidence>
<evidence type="ECO:0000256" key="1">
    <source>
        <dbReference type="SAM" id="MobiDB-lite"/>
    </source>
</evidence>
<feature type="compositionally biased region" description="Polar residues" evidence="1">
    <location>
        <begin position="54"/>
        <end position="102"/>
    </location>
</feature>
<keyword evidence="3" id="KW-1185">Reference proteome</keyword>
<dbReference type="EMBL" id="PIPT01000003">
    <property type="protein sequence ID" value="RUO48768.1"/>
    <property type="molecule type" value="Genomic_DNA"/>
</dbReference>
<evidence type="ECO:0000313" key="3">
    <source>
        <dbReference type="Proteomes" id="UP000286678"/>
    </source>
</evidence>
<gene>
    <name evidence="2" type="ORF">CWE21_05260</name>
</gene>
<name>A0A432XJ67_9GAMM</name>
<comment type="caution">
    <text evidence="2">The sequence shown here is derived from an EMBL/GenBank/DDBJ whole genome shotgun (WGS) entry which is preliminary data.</text>
</comment>
<organism evidence="2 3">
    <name type="scientific">Pseudidiomarina aquimaris</name>
    <dbReference type="NCBI Taxonomy" id="641841"/>
    <lineage>
        <taxon>Bacteria</taxon>
        <taxon>Pseudomonadati</taxon>
        <taxon>Pseudomonadota</taxon>
        <taxon>Gammaproteobacteria</taxon>
        <taxon>Alteromonadales</taxon>
        <taxon>Idiomarinaceae</taxon>
        <taxon>Pseudidiomarina</taxon>
    </lineage>
</organism>
<dbReference type="AlphaFoldDB" id="A0A432XJ67"/>
<feature type="region of interest" description="Disordered" evidence="1">
    <location>
        <begin position="54"/>
        <end position="109"/>
    </location>
</feature>
<dbReference type="Proteomes" id="UP000286678">
    <property type="component" value="Unassembled WGS sequence"/>
</dbReference>
<accession>A0A432XJ67</accession>